<proteinExistence type="inferred from homology"/>
<evidence type="ECO:0000256" key="1">
    <source>
        <dbReference type="ARBA" id="ARBA00010688"/>
    </source>
</evidence>
<keyword evidence="2" id="KW-0808">Transferase</keyword>
<gene>
    <name evidence="5" type="ORF">OCL97_02655</name>
</gene>
<feature type="domain" description="Carbohydrate kinase PfkB" evidence="4">
    <location>
        <begin position="194"/>
        <end position="268"/>
    </location>
</feature>
<evidence type="ECO:0000313" key="6">
    <source>
        <dbReference type="Proteomes" id="UP001598130"/>
    </source>
</evidence>
<dbReference type="Pfam" id="PF00294">
    <property type="entry name" value="PfkB"/>
    <property type="match status" value="2"/>
</dbReference>
<sequence length="287" mass="28701">MADFLVIGALALDRPVRLSGPLESGGRVLGKSLDGALAGRLGGGAANAGVALARAGHQVAVGGVVAADADGDACLALVRAAGLDTRHVIRRDGASRTTLILIEPGGERLVLGLDVEPVKPPTLPPPESDAAFDGLYVRAPYPGAEAWAAACQGPVVAHWPAGGFAGPCDVLVASMDDCDAATLADPFAAGRAQVGERLSWMVLTRGGHGVTAHDGRRILRATPRPTTVVDATGAGDCFAAGLLEALTAGADMQAALAHACAWGTVSVGLDASAPLDGSFPAFRPAAS</sequence>
<dbReference type="InterPro" id="IPR029056">
    <property type="entry name" value="Ribokinase-like"/>
</dbReference>
<dbReference type="RefSeq" id="WP_377367353.1">
    <property type="nucleotide sequence ID" value="NZ_JAOTJD010000003.1"/>
</dbReference>
<evidence type="ECO:0000256" key="2">
    <source>
        <dbReference type="ARBA" id="ARBA00022679"/>
    </source>
</evidence>
<dbReference type="Gene3D" id="3.40.1190.20">
    <property type="match status" value="1"/>
</dbReference>
<evidence type="ECO:0000313" key="5">
    <source>
        <dbReference type="EMBL" id="MFD3262862.1"/>
    </source>
</evidence>
<organism evidence="5 6">
    <name type="scientific">Phenylobacterium ferrooxidans</name>
    <dbReference type="NCBI Taxonomy" id="2982689"/>
    <lineage>
        <taxon>Bacteria</taxon>
        <taxon>Pseudomonadati</taxon>
        <taxon>Pseudomonadota</taxon>
        <taxon>Alphaproteobacteria</taxon>
        <taxon>Caulobacterales</taxon>
        <taxon>Caulobacteraceae</taxon>
        <taxon>Phenylobacterium</taxon>
    </lineage>
</organism>
<name>A0ABW6CIE9_9CAUL</name>
<evidence type="ECO:0000259" key="4">
    <source>
        <dbReference type="Pfam" id="PF00294"/>
    </source>
</evidence>
<dbReference type="Proteomes" id="UP001598130">
    <property type="component" value="Unassembled WGS sequence"/>
</dbReference>
<dbReference type="GO" id="GO:0016301">
    <property type="term" value="F:kinase activity"/>
    <property type="evidence" value="ECO:0007669"/>
    <property type="project" value="UniProtKB-KW"/>
</dbReference>
<evidence type="ECO:0000256" key="3">
    <source>
        <dbReference type="ARBA" id="ARBA00022777"/>
    </source>
</evidence>
<accession>A0ABW6CIE9</accession>
<dbReference type="InterPro" id="IPR011611">
    <property type="entry name" value="PfkB_dom"/>
</dbReference>
<feature type="domain" description="Carbohydrate kinase PfkB" evidence="4">
    <location>
        <begin position="40"/>
        <end position="110"/>
    </location>
</feature>
<comment type="similarity">
    <text evidence="1">Belongs to the carbohydrate kinase PfkB family.</text>
</comment>
<protein>
    <submittedName>
        <fullName evidence="5">PfkB family carbohydrate kinase</fullName>
    </submittedName>
</protein>
<dbReference type="PANTHER" id="PTHR43320">
    <property type="entry name" value="SUGAR KINASE"/>
    <property type="match status" value="1"/>
</dbReference>
<keyword evidence="3 5" id="KW-0418">Kinase</keyword>
<reference evidence="5 6" key="1">
    <citation type="submission" date="2022-09" db="EMBL/GenBank/DDBJ databases">
        <title>New species of Phenylobacterium.</title>
        <authorList>
            <person name="Mieszkin S."/>
        </authorList>
    </citation>
    <scope>NUCLEOTIDE SEQUENCE [LARGE SCALE GENOMIC DNA]</scope>
    <source>
        <strain evidence="5 6">HK31-G</strain>
    </source>
</reference>
<dbReference type="InterPro" id="IPR052700">
    <property type="entry name" value="Carb_kinase_PfkB-like"/>
</dbReference>
<keyword evidence="6" id="KW-1185">Reference proteome</keyword>
<dbReference type="EMBL" id="JAOTJD010000003">
    <property type="protein sequence ID" value="MFD3262862.1"/>
    <property type="molecule type" value="Genomic_DNA"/>
</dbReference>
<dbReference type="SUPFAM" id="SSF53613">
    <property type="entry name" value="Ribokinase-like"/>
    <property type="match status" value="1"/>
</dbReference>
<comment type="caution">
    <text evidence="5">The sequence shown here is derived from an EMBL/GenBank/DDBJ whole genome shotgun (WGS) entry which is preliminary data.</text>
</comment>